<keyword evidence="3 10" id="KW-0436">Ligase</keyword>
<dbReference type="FunFam" id="2.170.220.10:FF:000001">
    <property type="entry name" value="methionine--tRNA ligase, mitochondrial"/>
    <property type="match status" value="1"/>
</dbReference>
<dbReference type="NCBIfam" id="TIGR00398">
    <property type="entry name" value="metG"/>
    <property type="match status" value="1"/>
</dbReference>
<dbReference type="SUPFAM" id="SSF52374">
    <property type="entry name" value="Nucleotidylyl transferase"/>
    <property type="match status" value="1"/>
</dbReference>
<evidence type="ECO:0000313" key="13">
    <source>
        <dbReference type="EMBL" id="ANB12701.1"/>
    </source>
</evidence>
<evidence type="ECO:0000256" key="9">
    <source>
        <dbReference type="ARBA" id="ARBA00068817"/>
    </source>
</evidence>
<dbReference type="GO" id="GO:0005524">
    <property type="term" value="F:ATP binding"/>
    <property type="evidence" value="ECO:0007669"/>
    <property type="project" value="UniProtKB-KW"/>
</dbReference>
<evidence type="ECO:0000256" key="10">
    <source>
        <dbReference type="RuleBase" id="RU363039"/>
    </source>
</evidence>
<name>A0A167DB42_9ASCO</name>
<dbReference type="PRINTS" id="PR01041">
    <property type="entry name" value="TRNASYNTHMET"/>
</dbReference>
<sequence>MHSMAVADLMKRWQVFLNPERGGFMTTGTDEHGVKVEQAAKSVGRDTKEFVDETSQSFKILADKAELDYDRFIRTTDKDHIEASQALWKILQENGYIYQGTHQGWYCVSDETFYPETQIMRETVTKDGKEVEQMVSRETGKPVEWTSEVNYFFALSKLRDRLLEHIRSNKQFIVPEEKYRFVENEVAQGLSDLSISRPRSRCSWGVPVPGDEENQVMYVWLDALTNYLTSTGFPWKSEQAYLDSQWPADVHVVGKDILRFHTIYWPAFLLAAGIPVPKQVVVHSHWTIEGTKMSKSLGNVVDPIDTINKYGIDSVRYFLANDSYLDHDTPFSNDRVQQRHNTDLVNRYGNLVVRICGPKFNINRSLAIDTDSIFENGQFSLPGIYDRHTALVKQTNELLSNVSRFMSQYDSARALDQVWNLIKEANLFVQDTAPWTYKSADQVNLQDALIKDSAECARVASIVLLPFLPLVANTMLDRLAVDKNKRSHQYAQYGADNSYGVSANRKGDYPIAGIE</sequence>
<evidence type="ECO:0000259" key="12">
    <source>
        <dbReference type="Pfam" id="PF19303"/>
    </source>
</evidence>
<dbReference type="GO" id="GO:0006431">
    <property type="term" value="P:methionyl-tRNA aminoacylation"/>
    <property type="evidence" value="ECO:0007669"/>
    <property type="project" value="EnsemblFungi"/>
</dbReference>
<comment type="catalytic activity">
    <reaction evidence="8">
        <text>tRNA(Met) + L-methionine + ATP = L-methionyl-tRNA(Met) + AMP + diphosphate</text>
        <dbReference type="Rhea" id="RHEA:13481"/>
        <dbReference type="Rhea" id="RHEA-COMP:9667"/>
        <dbReference type="Rhea" id="RHEA-COMP:9698"/>
        <dbReference type="ChEBI" id="CHEBI:30616"/>
        <dbReference type="ChEBI" id="CHEBI:33019"/>
        <dbReference type="ChEBI" id="CHEBI:57844"/>
        <dbReference type="ChEBI" id="CHEBI:78442"/>
        <dbReference type="ChEBI" id="CHEBI:78530"/>
        <dbReference type="ChEBI" id="CHEBI:456215"/>
        <dbReference type="EC" id="6.1.1.10"/>
    </reaction>
</comment>
<dbReference type="OrthoDB" id="24670at2759"/>
<dbReference type="SUPFAM" id="SSF47323">
    <property type="entry name" value="Anticodon-binding domain of a subclass of class I aminoacyl-tRNA synthetases"/>
    <property type="match status" value="1"/>
</dbReference>
<dbReference type="Gene3D" id="1.10.730.10">
    <property type="entry name" value="Isoleucyl-tRNA Synthetase, Domain 1"/>
    <property type="match status" value="1"/>
</dbReference>
<dbReference type="CDD" id="cd00814">
    <property type="entry name" value="MetRS_core"/>
    <property type="match status" value="1"/>
</dbReference>
<dbReference type="Gene3D" id="2.170.220.10">
    <property type="match status" value="1"/>
</dbReference>
<accession>A0A167DB42</accession>
<keyword evidence="6 10" id="KW-0648">Protein biosynthesis</keyword>
<keyword evidence="5 10" id="KW-0067">ATP-binding</keyword>
<dbReference type="Gene3D" id="3.40.50.620">
    <property type="entry name" value="HUPs"/>
    <property type="match status" value="1"/>
</dbReference>
<dbReference type="InterPro" id="IPR023457">
    <property type="entry name" value="Met-tRNA_synth_2"/>
</dbReference>
<dbReference type="PANTHER" id="PTHR43326">
    <property type="entry name" value="METHIONYL-TRNA SYNTHETASE"/>
    <property type="match status" value="1"/>
</dbReference>
<keyword evidence="14" id="KW-1185">Reference proteome</keyword>
<dbReference type="GO" id="GO:0005739">
    <property type="term" value="C:mitochondrion"/>
    <property type="evidence" value="ECO:0007669"/>
    <property type="project" value="EnsemblFungi"/>
</dbReference>
<evidence type="ECO:0000256" key="3">
    <source>
        <dbReference type="ARBA" id="ARBA00022598"/>
    </source>
</evidence>
<dbReference type="Pfam" id="PF19303">
    <property type="entry name" value="Anticodon_3"/>
    <property type="match status" value="1"/>
</dbReference>
<dbReference type="RefSeq" id="XP_018735178.1">
    <property type="nucleotide sequence ID" value="XM_018882939.1"/>
</dbReference>
<dbReference type="GO" id="GO:0004825">
    <property type="term" value="F:methionine-tRNA ligase activity"/>
    <property type="evidence" value="ECO:0007669"/>
    <property type="project" value="UniProtKB-EC"/>
</dbReference>
<dbReference type="Proteomes" id="UP000189580">
    <property type="component" value="Chromosome a"/>
</dbReference>
<comment type="similarity">
    <text evidence="1 10">Belongs to the class-I aminoacyl-tRNA synthetase family.</text>
</comment>
<dbReference type="InterPro" id="IPR014758">
    <property type="entry name" value="Met-tRNA_synth"/>
</dbReference>
<dbReference type="AlphaFoldDB" id="A0A167DB42"/>
<gene>
    <name evidence="13" type="primary">MSM1</name>
    <name evidence="13" type="ORF">AWJ20_969</name>
</gene>
<feature type="domain" description="Methionyl-tRNA synthetase anticodon-binding" evidence="12">
    <location>
        <begin position="386"/>
        <end position="488"/>
    </location>
</feature>
<reference evidence="13 14" key="1">
    <citation type="submission" date="2016-02" db="EMBL/GenBank/DDBJ databases">
        <title>Complete genome sequence and transcriptome regulation of the pentose utilising yeast Sugiyamaella lignohabitans.</title>
        <authorList>
            <person name="Bellasio M."/>
            <person name="Peymann A."/>
            <person name="Valli M."/>
            <person name="Sipitzky M."/>
            <person name="Graf A."/>
            <person name="Sauer M."/>
            <person name="Marx H."/>
            <person name="Mattanovich D."/>
        </authorList>
    </citation>
    <scope>NUCLEOTIDE SEQUENCE [LARGE SCALE GENOMIC DNA]</scope>
    <source>
        <strain evidence="13 14">CBS 10342</strain>
    </source>
</reference>
<evidence type="ECO:0000256" key="6">
    <source>
        <dbReference type="ARBA" id="ARBA00022917"/>
    </source>
</evidence>
<keyword evidence="7 10" id="KW-0030">Aminoacyl-tRNA synthetase</keyword>
<evidence type="ECO:0000313" key="14">
    <source>
        <dbReference type="Proteomes" id="UP000189580"/>
    </source>
</evidence>
<proteinExistence type="inferred from homology"/>
<evidence type="ECO:0000259" key="11">
    <source>
        <dbReference type="Pfam" id="PF09334"/>
    </source>
</evidence>
<dbReference type="EMBL" id="CP014501">
    <property type="protein sequence ID" value="ANB12701.1"/>
    <property type="molecule type" value="Genomic_DNA"/>
</dbReference>
<evidence type="ECO:0000256" key="8">
    <source>
        <dbReference type="ARBA" id="ARBA00047364"/>
    </source>
</evidence>
<evidence type="ECO:0000256" key="2">
    <source>
        <dbReference type="ARBA" id="ARBA00012838"/>
    </source>
</evidence>
<dbReference type="KEGG" id="slb:AWJ20_969"/>
<evidence type="ECO:0000256" key="1">
    <source>
        <dbReference type="ARBA" id="ARBA00005594"/>
    </source>
</evidence>
<feature type="domain" description="Methionyl/Leucyl tRNA synthetase" evidence="11">
    <location>
        <begin position="4"/>
        <end position="355"/>
    </location>
</feature>
<dbReference type="GeneID" id="30038059"/>
<keyword evidence="4 10" id="KW-0547">Nucleotide-binding</keyword>
<dbReference type="InterPro" id="IPR033911">
    <property type="entry name" value="MetRS_core"/>
</dbReference>
<evidence type="ECO:0000256" key="5">
    <source>
        <dbReference type="ARBA" id="ARBA00022840"/>
    </source>
</evidence>
<dbReference type="PANTHER" id="PTHR43326:SF1">
    <property type="entry name" value="METHIONINE--TRNA LIGASE, MITOCHONDRIAL"/>
    <property type="match status" value="1"/>
</dbReference>
<dbReference type="InterPro" id="IPR014729">
    <property type="entry name" value="Rossmann-like_a/b/a_fold"/>
</dbReference>
<protein>
    <recommendedName>
        <fullName evidence="9">Probable methionine--tRNA ligase, mitochondrial</fullName>
        <ecNumber evidence="2">6.1.1.10</ecNumber>
    </recommendedName>
</protein>
<dbReference type="InterPro" id="IPR041872">
    <property type="entry name" value="Anticodon_Met"/>
</dbReference>
<dbReference type="InterPro" id="IPR009080">
    <property type="entry name" value="tRNAsynth_Ia_anticodon-bd"/>
</dbReference>
<evidence type="ECO:0000256" key="4">
    <source>
        <dbReference type="ARBA" id="ARBA00022741"/>
    </source>
</evidence>
<dbReference type="EC" id="6.1.1.10" evidence="2"/>
<evidence type="ECO:0000256" key="7">
    <source>
        <dbReference type="ARBA" id="ARBA00023146"/>
    </source>
</evidence>
<dbReference type="Pfam" id="PF09334">
    <property type="entry name" value="tRNA-synt_1g"/>
    <property type="match status" value="1"/>
</dbReference>
<organism evidence="13 14">
    <name type="scientific">Sugiyamaella lignohabitans</name>
    <dbReference type="NCBI Taxonomy" id="796027"/>
    <lineage>
        <taxon>Eukaryota</taxon>
        <taxon>Fungi</taxon>
        <taxon>Dikarya</taxon>
        <taxon>Ascomycota</taxon>
        <taxon>Saccharomycotina</taxon>
        <taxon>Dipodascomycetes</taxon>
        <taxon>Dipodascales</taxon>
        <taxon>Trichomonascaceae</taxon>
        <taxon>Sugiyamaella</taxon>
    </lineage>
</organism>
<dbReference type="InterPro" id="IPR015413">
    <property type="entry name" value="Methionyl/Leucyl_tRNA_Synth"/>
</dbReference>